<proteinExistence type="predicted"/>
<accession>A0A0H5NS13</accession>
<gene>
    <name evidence="1" type="ORF">ERS450000_02771</name>
</gene>
<dbReference type="InterPro" id="IPR058548">
    <property type="entry name" value="MlaB-like_STAS"/>
</dbReference>
<dbReference type="CDD" id="cd07043">
    <property type="entry name" value="STAS_anti-anti-sigma_factors"/>
    <property type="match status" value="1"/>
</dbReference>
<organism evidence="1 2">
    <name type="scientific">Nocardia farcinica</name>
    <dbReference type="NCBI Taxonomy" id="37329"/>
    <lineage>
        <taxon>Bacteria</taxon>
        <taxon>Bacillati</taxon>
        <taxon>Actinomycetota</taxon>
        <taxon>Actinomycetes</taxon>
        <taxon>Mycobacteriales</taxon>
        <taxon>Nocardiaceae</taxon>
        <taxon>Nocardia</taxon>
    </lineage>
</organism>
<evidence type="ECO:0000313" key="1">
    <source>
        <dbReference type="EMBL" id="CRY78138.1"/>
    </source>
</evidence>
<name>A0A0H5NS13_NOCFR</name>
<dbReference type="InterPro" id="IPR036513">
    <property type="entry name" value="STAS_dom_sf"/>
</dbReference>
<dbReference type="InterPro" id="IPR002645">
    <property type="entry name" value="STAS_dom"/>
</dbReference>
<dbReference type="PROSITE" id="PS50801">
    <property type="entry name" value="STAS"/>
    <property type="match status" value="1"/>
</dbReference>
<dbReference type="SUPFAM" id="SSF52091">
    <property type="entry name" value="SpoIIaa-like"/>
    <property type="match status" value="1"/>
</dbReference>
<dbReference type="Proteomes" id="UP000057820">
    <property type="component" value="Chromosome 1"/>
</dbReference>
<dbReference type="KEGG" id="nfr:ERS450000_02771"/>
<dbReference type="EMBL" id="LN868938">
    <property type="protein sequence ID" value="CRY78138.1"/>
    <property type="molecule type" value="Genomic_DNA"/>
</dbReference>
<sequence length="125" mass="13313">MSMAATPRVRVSVTTPSDAVTLCAVAGEVDHFSADEFRAQLLTALRPGVPGLVIDLSRVAFFGVAGLHALFEARALAEDADIRVRVVTGPPCVTRLLDISRRLAHAPEPGFEVVHSLADALLETR</sequence>
<reference evidence="2" key="1">
    <citation type="submission" date="2015-03" db="EMBL/GenBank/DDBJ databases">
        <authorList>
            <consortium name="Pathogen Informatics"/>
        </authorList>
    </citation>
    <scope>NUCLEOTIDE SEQUENCE [LARGE SCALE GENOMIC DNA]</scope>
    <source>
        <strain evidence="2">NCTC11134</strain>
    </source>
</reference>
<protein>
    <submittedName>
        <fullName evidence="1">Anti-anti-sigma regulatory factor (Antagonist of anti-sigma factor)</fullName>
    </submittedName>
</protein>
<dbReference type="Gene3D" id="3.30.750.24">
    <property type="entry name" value="STAS domain"/>
    <property type="match status" value="1"/>
</dbReference>
<dbReference type="Pfam" id="PF13466">
    <property type="entry name" value="STAS_2"/>
    <property type="match status" value="1"/>
</dbReference>
<evidence type="ECO:0000313" key="2">
    <source>
        <dbReference type="Proteomes" id="UP000057820"/>
    </source>
</evidence>
<dbReference type="AlphaFoldDB" id="A0A0H5NS13"/>